<protein>
    <submittedName>
        <fullName evidence="1">Uncharacterized protein</fullName>
    </submittedName>
</protein>
<evidence type="ECO:0000313" key="1">
    <source>
        <dbReference type="EMBL" id="OMJ73246.1"/>
    </source>
</evidence>
<reference evidence="1 2" key="1">
    <citation type="submission" date="2016-11" db="EMBL/GenBank/DDBJ databases">
        <title>The macronuclear genome of Stentor coeruleus: a giant cell with tiny introns.</title>
        <authorList>
            <person name="Slabodnick M."/>
            <person name="Ruby J.G."/>
            <person name="Reiff S.B."/>
            <person name="Swart E.C."/>
            <person name="Gosai S."/>
            <person name="Prabakaran S."/>
            <person name="Witkowska E."/>
            <person name="Larue G.E."/>
            <person name="Fisher S."/>
            <person name="Freeman R.M."/>
            <person name="Gunawardena J."/>
            <person name="Chu W."/>
            <person name="Stover N.A."/>
            <person name="Gregory B.D."/>
            <person name="Nowacki M."/>
            <person name="Derisi J."/>
            <person name="Roy S.W."/>
            <person name="Marshall W.F."/>
            <person name="Sood P."/>
        </authorList>
    </citation>
    <scope>NUCLEOTIDE SEQUENCE [LARGE SCALE GENOMIC DNA]</scope>
    <source>
        <strain evidence="1">WM001</strain>
    </source>
</reference>
<proteinExistence type="predicted"/>
<organism evidence="1 2">
    <name type="scientific">Stentor coeruleus</name>
    <dbReference type="NCBI Taxonomy" id="5963"/>
    <lineage>
        <taxon>Eukaryota</taxon>
        <taxon>Sar</taxon>
        <taxon>Alveolata</taxon>
        <taxon>Ciliophora</taxon>
        <taxon>Postciliodesmatophora</taxon>
        <taxon>Heterotrichea</taxon>
        <taxon>Heterotrichida</taxon>
        <taxon>Stentoridae</taxon>
        <taxon>Stentor</taxon>
    </lineage>
</organism>
<name>A0A1R2B901_9CILI</name>
<gene>
    <name evidence="1" type="ORF">SteCoe_28123</name>
</gene>
<keyword evidence="2" id="KW-1185">Reference proteome</keyword>
<accession>A0A1R2B901</accession>
<dbReference type="Proteomes" id="UP000187209">
    <property type="component" value="Unassembled WGS sequence"/>
</dbReference>
<sequence>MGRRNRANRNKEKKNTQIALNTQEVNRVISSEVIMCAKEKFLKTLQNIYSLYLENFTKSLGSKRKITKKALGVAESFLNLQSYECYHNFDDSQEFQHIFYAQLNRFLSILLQHLRDLEMHDKKYIFDCIIESYKLLESVGKDIDKVAYFLFIKTGFDCMSMLRLIFHEKIIKDRFIQNILKEGSFYKEGGDNLYQITEFGENAKESINESNISNGKKKKKKKKKIENIEKNEEIDLEVQEFEKRLATAEIVVIKSRPNVSDVWIGGLKKQLNNLKVLCF</sequence>
<dbReference type="AlphaFoldDB" id="A0A1R2B901"/>
<evidence type="ECO:0000313" key="2">
    <source>
        <dbReference type="Proteomes" id="UP000187209"/>
    </source>
</evidence>
<dbReference type="EMBL" id="MPUH01000836">
    <property type="protein sequence ID" value="OMJ73246.1"/>
    <property type="molecule type" value="Genomic_DNA"/>
</dbReference>
<comment type="caution">
    <text evidence="1">The sequence shown here is derived from an EMBL/GenBank/DDBJ whole genome shotgun (WGS) entry which is preliminary data.</text>
</comment>